<evidence type="ECO:0000313" key="3">
    <source>
        <dbReference type="Proteomes" id="UP001570511"/>
    </source>
</evidence>
<evidence type="ECO:0000313" key="2">
    <source>
        <dbReference type="EMBL" id="MFA1609759.1"/>
    </source>
</evidence>
<evidence type="ECO:0000256" key="1">
    <source>
        <dbReference type="SAM" id="Phobius"/>
    </source>
</evidence>
<dbReference type="RefSeq" id="WP_372386789.1">
    <property type="nucleotide sequence ID" value="NZ_JBGNYA010000001.1"/>
</dbReference>
<gene>
    <name evidence="2" type="ORF">OS889_01885</name>
</gene>
<proteinExistence type="predicted"/>
<organism evidence="2 3">
    <name type="scientific">Halobellus rubicundus</name>
    <dbReference type="NCBI Taxonomy" id="2996466"/>
    <lineage>
        <taxon>Archaea</taxon>
        <taxon>Methanobacteriati</taxon>
        <taxon>Methanobacteriota</taxon>
        <taxon>Stenosarchaea group</taxon>
        <taxon>Halobacteria</taxon>
        <taxon>Halobacteriales</taxon>
        <taxon>Haloferacaceae</taxon>
        <taxon>Halobellus</taxon>
    </lineage>
</organism>
<comment type="caution">
    <text evidence="2">The sequence shown here is derived from an EMBL/GenBank/DDBJ whole genome shotgun (WGS) entry which is preliminary data.</text>
</comment>
<dbReference type="Proteomes" id="UP001570511">
    <property type="component" value="Unassembled WGS sequence"/>
</dbReference>
<sequence>MTDGDDDADSRRPPSFLGRLLFGGTLFYMSVDGFRNNDKRVEIAKDRGLPAAELLVPLATGMLLVATLLLTLWVWPLVAAAMVLLFFLSTTPVIHSFWRFEGGEKANQKIHFLKNIALIGATVTFLVEALRGRAD</sequence>
<keyword evidence="1" id="KW-0472">Membrane</keyword>
<protein>
    <submittedName>
        <fullName evidence="2">DoxX family protein</fullName>
    </submittedName>
</protein>
<feature type="transmembrane region" description="Helical" evidence="1">
    <location>
        <begin position="16"/>
        <end position="34"/>
    </location>
</feature>
<reference evidence="2 3" key="1">
    <citation type="submission" date="2024-08" db="EMBL/GenBank/DDBJ databases">
        <title>Halobellus sp. MBLA0158 whole genome sequence.</title>
        <authorList>
            <person name="Hwang C.Y."/>
            <person name="Cho E.-S."/>
            <person name="Seo M.-J."/>
        </authorList>
    </citation>
    <scope>NUCLEOTIDE SEQUENCE [LARGE SCALE GENOMIC DNA]</scope>
    <source>
        <strain evidence="2 3">MBLA0158</strain>
    </source>
</reference>
<keyword evidence="1" id="KW-1133">Transmembrane helix</keyword>
<keyword evidence="3" id="KW-1185">Reference proteome</keyword>
<name>A0ABD5M7W3_9EURY</name>
<keyword evidence="1" id="KW-0812">Transmembrane</keyword>
<accession>A0ABD5M7W3</accession>
<feature type="transmembrane region" description="Helical" evidence="1">
    <location>
        <begin position="112"/>
        <end position="130"/>
    </location>
</feature>
<dbReference type="AlphaFoldDB" id="A0ABD5M7W3"/>
<feature type="transmembrane region" description="Helical" evidence="1">
    <location>
        <begin position="81"/>
        <end position="100"/>
    </location>
</feature>
<dbReference type="EMBL" id="JBGNYA010000001">
    <property type="protein sequence ID" value="MFA1609759.1"/>
    <property type="molecule type" value="Genomic_DNA"/>
</dbReference>
<feature type="transmembrane region" description="Helical" evidence="1">
    <location>
        <begin position="54"/>
        <end position="75"/>
    </location>
</feature>